<dbReference type="RefSeq" id="WP_339111644.1">
    <property type="nucleotide sequence ID" value="NZ_LN887698.1"/>
</dbReference>
<accession>A0A0U5JVC4</accession>
<name>A0A0U5JVC4_LIMRT</name>
<proteinExistence type="predicted"/>
<protein>
    <recommendedName>
        <fullName evidence="1">Siphovirus-type tail component RIFT-related domain-containing protein</fullName>
    </recommendedName>
</protein>
<gene>
    <name evidence="2" type="ORF">LRLP16767_LRLP167_00160</name>
</gene>
<feature type="domain" description="Siphovirus-type tail component RIFT-related" evidence="1">
    <location>
        <begin position="38"/>
        <end position="132"/>
    </location>
</feature>
<reference evidence="2" key="1">
    <citation type="submission" date="2015-10" db="EMBL/GenBank/DDBJ databases">
        <authorList>
            <person name="Gilbert D.G."/>
        </authorList>
    </citation>
    <scope>NUCLEOTIDE SEQUENCE</scope>
    <source>
        <strain evidence="2">Lp167-67</strain>
    </source>
</reference>
<evidence type="ECO:0000259" key="1">
    <source>
        <dbReference type="Pfam" id="PF05709"/>
    </source>
</evidence>
<dbReference type="AlphaFoldDB" id="A0A0U5JVC4"/>
<dbReference type="Pfam" id="PF05709">
    <property type="entry name" value="Sipho_tail"/>
    <property type="match status" value="1"/>
</dbReference>
<dbReference type="InterPro" id="IPR008841">
    <property type="entry name" value="Siphovirus-type_tail_N"/>
</dbReference>
<dbReference type="EMBL" id="LN887698">
    <property type="protein sequence ID" value="CUR41816.1"/>
    <property type="molecule type" value="Genomic_DNA"/>
</dbReference>
<sequence>MSVSNPELYLKIGDQDEFNIEDKVQGLTFLGDDSTPALANTYQEIPGIDGSKLQYTTFSRYQVVANFCLFFRDWQDYKLAKHQFYRLFTSRQQIRMRTDVESAIVRFVYPNLPEIKPDQNGSHYATFSMNFDNPSGFRYSLYRSDGTYSHDDDGVQFGMNLHNNEDQYNYHFTTKQFKVFNASDVPIDPWKYKSDLKIIVKFSGNSLKLTNTTTNTEWTYNKPSNGQDTIILDGIFTTLNGSPASANSDYGTISLATEWNSFTVDGADSVDITFSFPFVYI</sequence>
<organism evidence="2">
    <name type="scientific">Limosilactobacillus reuteri</name>
    <name type="common">Lactobacillus reuteri</name>
    <dbReference type="NCBI Taxonomy" id="1598"/>
    <lineage>
        <taxon>Bacteria</taxon>
        <taxon>Bacillati</taxon>
        <taxon>Bacillota</taxon>
        <taxon>Bacilli</taxon>
        <taxon>Lactobacillales</taxon>
        <taxon>Lactobacillaceae</taxon>
        <taxon>Limosilactobacillus</taxon>
    </lineage>
</organism>
<evidence type="ECO:0000313" key="2">
    <source>
        <dbReference type="EMBL" id="CUR41816.1"/>
    </source>
</evidence>